<comment type="caution">
    <text evidence="2">The sequence shown here is derived from an EMBL/GenBank/DDBJ whole genome shotgun (WGS) entry which is preliminary data.</text>
</comment>
<dbReference type="EMBL" id="QUSG01000003">
    <property type="protein sequence ID" value="KAA3529591.1"/>
    <property type="molecule type" value="Genomic_DNA"/>
</dbReference>
<accession>A0A368NPQ6</accession>
<evidence type="ECO:0000256" key="1">
    <source>
        <dbReference type="SAM" id="SignalP"/>
    </source>
</evidence>
<proteinExistence type="predicted"/>
<feature type="signal peptide" evidence="1">
    <location>
        <begin position="1"/>
        <end position="23"/>
    </location>
</feature>
<name>A0A368NPQ6_AGRVI</name>
<evidence type="ECO:0000313" key="2">
    <source>
        <dbReference type="EMBL" id="KAA3529591.1"/>
    </source>
</evidence>
<reference evidence="2 3" key="1">
    <citation type="submission" date="2018-08" db="EMBL/GenBank/DDBJ databases">
        <title>Genome sequencing of Agrobacterium vitis strain ICMP 10754.</title>
        <authorList>
            <person name="Visnovsky S.B."/>
            <person name="Pitman A.R."/>
        </authorList>
    </citation>
    <scope>NUCLEOTIDE SEQUENCE [LARGE SCALE GENOMIC DNA]</scope>
    <source>
        <strain evidence="2 3">ICMP 10754</strain>
    </source>
</reference>
<keyword evidence="1" id="KW-0732">Signal</keyword>
<organism evidence="2 3">
    <name type="scientific">Agrobacterium vitis</name>
    <name type="common">Rhizobium vitis</name>
    <dbReference type="NCBI Taxonomy" id="373"/>
    <lineage>
        <taxon>Bacteria</taxon>
        <taxon>Pseudomonadati</taxon>
        <taxon>Pseudomonadota</taxon>
        <taxon>Alphaproteobacteria</taxon>
        <taxon>Hyphomicrobiales</taxon>
        <taxon>Rhizobiaceae</taxon>
        <taxon>Rhizobium/Agrobacterium group</taxon>
        <taxon>Agrobacterium</taxon>
    </lineage>
</organism>
<dbReference type="AlphaFoldDB" id="A0A368NPQ6"/>
<protein>
    <submittedName>
        <fullName evidence="2">Uncharacterized protein</fullName>
    </submittedName>
</protein>
<feature type="chain" id="PRO_5030067889" evidence="1">
    <location>
        <begin position="24"/>
        <end position="197"/>
    </location>
</feature>
<dbReference type="Proteomes" id="UP000436911">
    <property type="component" value="Unassembled WGS sequence"/>
</dbReference>
<sequence length="197" mass="21817">MYLIKIAVLITSLAFASALPASAQDIPAPIHGVTFEEWAAANARIANTMDKSEVENILGVTDAQFQEIDAGFTKAWKESPDPQREFSRLYGEAFANPNSGRFAKAPMQVAQKGKLATFEDYARVQGHLQAAVKFGVDPQKVLEQHGLTVYEFSQEAGQWVQKLANQANAGGDGQSIMQWHDRLAFYEAEYSERYAKQ</sequence>
<gene>
    <name evidence="2" type="ORF">DXT89_07630</name>
</gene>
<evidence type="ECO:0000313" key="3">
    <source>
        <dbReference type="Proteomes" id="UP000436911"/>
    </source>
</evidence>
<dbReference type="RefSeq" id="WP_060718712.1">
    <property type="nucleotide sequence ID" value="NZ_CP055265.1"/>
</dbReference>